<dbReference type="InterPro" id="IPR017853">
    <property type="entry name" value="GH"/>
</dbReference>
<evidence type="ECO:0000313" key="5">
    <source>
        <dbReference type="Proteomes" id="UP000261011"/>
    </source>
</evidence>
<keyword evidence="2" id="KW-0328">Glycosyltransferase</keyword>
<organism evidence="4 5">
    <name type="scientific">Anaerococcus nagyae</name>
    <dbReference type="NCBI Taxonomy" id="1755241"/>
    <lineage>
        <taxon>Bacteria</taxon>
        <taxon>Bacillati</taxon>
        <taxon>Bacillota</taxon>
        <taxon>Tissierellia</taxon>
        <taxon>Tissierellales</taxon>
        <taxon>Peptoniphilaceae</taxon>
        <taxon>Anaerococcus</taxon>
    </lineage>
</organism>
<dbReference type="SUPFAM" id="SSF51011">
    <property type="entry name" value="Glycosyl hydrolase domain"/>
    <property type="match status" value="1"/>
</dbReference>
<evidence type="ECO:0000259" key="3">
    <source>
        <dbReference type="SMART" id="SM00642"/>
    </source>
</evidence>
<dbReference type="RefSeq" id="WP_117521503.1">
    <property type="nucleotide sequence ID" value="NZ_JAGGLS010000004.1"/>
</dbReference>
<dbReference type="InterPro" id="IPR044143">
    <property type="entry name" value="GlgB_N_E_set_prok"/>
</dbReference>
<evidence type="ECO:0000256" key="2">
    <source>
        <dbReference type="ARBA" id="ARBA00022676"/>
    </source>
</evidence>
<dbReference type="InterPro" id="IPR013780">
    <property type="entry name" value="Glyco_hydro_b"/>
</dbReference>
<dbReference type="InterPro" id="IPR037439">
    <property type="entry name" value="Branching_enzy"/>
</dbReference>
<dbReference type="GO" id="GO:0005978">
    <property type="term" value="P:glycogen biosynthetic process"/>
    <property type="evidence" value="ECO:0007669"/>
    <property type="project" value="InterPro"/>
</dbReference>
<dbReference type="Gene3D" id="3.20.20.80">
    <property type="entry name" value="Glycosidases"/>
    <property type="match status" value="1"/>
</dbReference>
<name>A0A3E2TIH2_9FIRM</name>
<dbReference type="OrthoDB" id="9805159at2"/>
<dbReference type="PIRSF" id="PIRSF000463">
    <property type="entry name" value="GlgB"/>
    <property type="match status" value="1"/>
</dbReference>
<evidence type="ECO:0000256" key="1">
    <source>
        <dbReference type="ARBA" id="ARBA00002953"/>
    </source>
</evidence>
<dbReference type="Proteomes" id="UP000261011">
    <property type="component" value="Unassembled WGS sequence"/>
</dbReference>
<dbReference type="GO" id="GO:0005829">
    <property type="term" value="C:cytosol"/>
    <property type="evidence" value="ECO:0007669"/>
    <property type="project" value="TreeGrafter"/>
</dbReference>
<dbReference type="PANTHER" id="PTHR43651:SF3">
    <property type="entry name" value="1,4-ALPHA-GLUCAN-BRANCHING ENZYME"/>
    <property type="match status" value="1"/>
</dbReference>
<proteinExistence type="predicted"/>
<dbReference type="SUPFAM" id="SSF51445">
    <property type="entry name" value="(Trans)glycosidases"/>
    <property type="match status" value="1"/>
</dbReference>
<dbReference type="AlphaFoldDB" id="A0A3E2TIH2"/>
<reference evidence="4 5" key="1">
    <citation type="submission" date="2018-08" db="EMBL/GenBank/DDBJ databases">
        <title>A genome reference for cultivated species of the human gut microbiota.</title>
        <authorList>
            <person name="Zou Y."/>
            <person name="Xue W."/>
            <person name="Luo G."/>
        </authorList>
    </citation>
    <scope>NUCLEOTIDE SEQUENCE [LARGE SCALE GENOMIC DNA]</scope>
    <source>
        <strain evidence="4 5">OF01-3</strain>
    </source>
</reference>
<dbReference type="EMBL" id="QVEU01000003">
    <property type="protein sequence ID" value="RGB76482.1"/>
    <property type="molecule type" value="Genomic_DNA"/>
</dbReference>
<dbReference type="InterPro" id="IPR004193">
    <property type="entry name" value="Glyco_hydro_13_N"/>
</dbReference>
<dbReference type="SMART" id="SM00642">
    <property type="entry name" value="Aamy"/>
    <property type="match status" value="1"/>
</dbReference>
<feature type="domain" description="Glycosyl hydrolase family 13 catalytic" evidence="3">
    <location>
        <begin position="134"/>
        <end position="444"/>
    </location>
</feature>
<dbReference type="Pfam" id="PF02922">
    <property type="entry name" value="CBM_48"/>
    <property type="match status" value="1"/>
</dbReference>
<dbReference type="Gene3D" id="2.60.40.1180">
    <property type="entry name" value="Golgi alpha-mannosidase II"/>
    <property type="match status" value="1"/>
</dbReference>
<dbReference type="InterPro" id="IPR006047">
    <property type="entry name" value="GH13_cat_dom"/>
</dbReference>
<keyword evidence="2" id="KW-0808">Transferase</keyword>
<accession>A0A3E2TIH2</accession>
<dbReference type="CDD" id="cd02855">
    <property type="entry name" value="E_set_GBE_prok_N"/>
    <property type="match status" value="1"/>
</dbReference>
<sequence length="556" mass="65067">MDTKVYLKGKSKNAYEFFGAHKKDIGYIFRLFAPNASKVEIIGDFNDWQEQSLRKYPTGVFSLTIKNAKANDRYKYVVYDSNGNTVKKLDPFSRSILVDENCSLVSDDTYEFENNKVNKDALNIYQVHLGLLLKDKSKSIKEHYEDLIYHAKDNNFTHISLMPITEYKNYKSMGYSSIGLFALSDRYGNINIFKEFIDKCHQENIGLILELDLGEFDPDPYYLADFDSTRLYDYDYNDIRYNYYGSMNFDLSKNASKSYLLSVVNYWIKEFNIDGICISNIENIIYWQGDKNRGVNSAGEILLREIIELIRSKKSLSIASYNGIYDLDFDFDYIFDNSMRSLIRIFQKKPYDRNNYKSDIYKLINKNNSDRILGFSYIDSYLEEASLAMKMHGDMHKFDQLKSLLTLIYTLNSRKMIFMGDEFADLRTFSIYNSLNFKKLDKGQEYFNKFFKDLTRTYINNEALSNKSSITQILDIGGYSIYAYIREFNDKRMLIIVNLTDVEYFIVSPYNLVELINSHNLNYGESGNINGSIEKNEKIRIEAYGAVIFQIKKKLL</sequence>
<comment type="function">
    <text evidence="1">Catalyzes the formation of the alpha-1,6-glucosidic linkages in glycogen by scission of a 1,4-alpha-linked oligosaccharide from growing alpha-1,4-glucan chains and the subsequent attachment of the oligosaccharide to the alpha-1,6 position.</text>
</comment>
<evidence type="ECO:0000313" key="4">
    <source>
        <dbReference type="EMBL" id="RGB76482.1"/>
    </source>
</evidence>
<dbReference type="InterPro" id="IPR013783">
    <property type="entry name" value="Ig-like_fold"/>
</dbReference>
<comment type="caution">
    <text evidence="4">The sequence shown here is derived from an EMBL/GenBank/DDBJ whole genome shotgun (WGS) entry which is preliminary data.</text>
</comment>
<protein>
    <submittedName>
        <fullName evidence="4">Glycogen-branching protein</fullName>
    </submittedName>
</protein>
<dbReference type="GO" id="GO:0003844">
    <property type="term" value="F:1,4-alpha-glucan branching enzyme activity"/>
    <property type="evidence" value="ECO:0007669"/>
    <property type="project" value="InterPro"/>
</dbReference>
<dbReference type="PANTHER" id="PTHR43651">
    <property type="entry name" value="1,4-ALPHA-GLUCAN-BRANCHING ENZYME"/>
    <property type="match status" value="1"/>
</dbReference>
<dbReference type="Gene3D" id="2.60.40.10">
    <property type="entry name" value="Immunoglobulins"/>
    <property type="match status" value="1"/>
</dbReference>
<gene>
    <name evidence="4" type="ORF">DXA39_04740</name>
</gene>
<keyword evidence="5" id="KW-1185">Reference proteome</keyword>
<dbReference type="GO" id="GO:0004553">
    <property type="term" value="F:hydrolase activity, hydrolyzing O-glycosyl compounds"/>
    <property type="evidence" value="ECO:0007669"/>
    <property type="project" value="InterPro"/>
</dbReference>
<dbReference type="CDD" id="cd11322">
    <property type="entry name" value="AmyAc_Glg_BE"/>
    <property type="match status" value="1"/>
</dbReference>